<comment type="caution">
    <text evidence="1">The sequence shown here is derived from an EMBL/GenBank/DDBJ whole genome shotgun (WGS) entry which is preliminary data.</text>
</comment>
<proteinExistence type="predicted"/>
<reference evidence="2" key="1">
    <citation type="journal article" date="2019" name="Int. J. Syst. Evol. Microbiol.">
        <title>The Global Catalogue of Microorganisms (GCM) 10K type strain sequencing project: providing services to taxonomists for standard genome sequencing and annotation.</title>
        <authorList>
            <consortium name="The Broad Institute Genomics Platform"/>
            <consortium name="The Broad Institute Genome Sequencing Center for Infectious Disease"/>
            <person name="Wu L."/>
            <person name="Ma J."/>
        </authorList>
    </citation>
    <scope>NUCLEOTIDE SEQUENCE [LARGE SCALE GENOMIC DNA]</scope>
    <source>
        <strain evidence="2">CCUG 53903</strain>
    </source>
</reference>
<protein>
    <submittedName>
        <fullName evidence="1">Class I SAM-dependent methyltransferase</fullName>
        <ecNumber evidence="1">2.1.1.222</ecNumber>
        <ecNumber evidence="1">2.1.1.64</ecNumber>
    </submittedName>
</protein>
<dbReference type="InterPro" id="IPR029063">
    <property type="entry name" value="SAM-dependent_MTases_sf"/>
</dbReference>
<evidence type="ECO:0000313" key="2">
    <source>
        <dbReference type="Proteomes" id="UP001596058"/>
    </source>
</evidence>
<organism evidence="1 2">
    <name type="scientific">Nonomuraea insulae</name>
    <dbReference type="NCBI Taxonomy" id="1616787"/>
    <lineage>
        <taxon>Bacteria</taxon>
        <taxon>Bacillati</taxon>
        <taxon>Actinomycetota</taxon>
        <taxon>Actinomycetes</taxon>
        <taxon>Streptosporangiales</taxon>
        <taxon>Streptosporangiaceae</taxon>
        <taxon>Nonomuraea</taxon>
    </lineage>
</organism>
<gene>
    <name evidence="1" type="ORF">ACFPZ3_57205</name>
</gene>
<keyword evidence="2" id="KW-1185">Reference proteome</keyword>
<dbReference type="GO" id="GO:0032259">
    <property type="term" value="P:methylation"/>
    <property type="evidence" value="ECO:0007669"/>
    <property type="project" value="UniProtKB-KW"/>
</dbReference>
<dbReference type="Proteomes" id="UP001596058">
    <property type="component" value="Unassembled WGS sequence"/>
</dbReference>
<name>A0ABW1D8Q5_9ACTN</name>
<accession>A0ABW1D8Q5</accession>
<keyword evidence="1" id="KW-0489">Methyltransferase</keyword>
<dbReference type="EMBL" id="JBHSPA010000094">
    <property type="protein sequence ID" value="MFC5833451.1"/>
    <property type="molecule type" value="Genomic_DNA"/>
</dbReference>
<dbReference type="CDD" id="cd02440">
    <property type="entry name" value="AdoMet_MTases"/>
    <property type="match status" value="1"/>
</dbReference>
<dbReference type="Gene3D" id="3.40.50.150">
    <property type="entry name" value="Vaccinia Virus protein VP39"/>
    <property type="match status" value="1"/>
</dbReference>
<dbReference type="EC" id="2.1.1.64" evidence="1"/>
<keyword evidence="1" id="KW-0808">Transferase</keyword>
<dbReference type="GO" id="GO:0102208">
    <property type="term" value="F:2-polyprenyl-6-hydroxyphenol methylase activity"/>
    <property type="evidence" value="ECO:0007669"/>
    <property type="project" value="UniProtKB-EC"/>
</dbReference>
<dbReference type="SUPFAM" id="SSF53335">
    <property type="entry name" value="S-adenosyl-L-methionine-dependent methyltransferases"/>
    <property type="match status" value="1"/>
</dbReference>
<evidence type="ECO:0000313" key="1">
    <source>
        <dbReference type="EMBL" id="MFC5833451.1"/>
    </source>
</evidence>
<dbReference type="GO" id="GO:0061542">
    <property type="term" value="F:3-demethylubiquinol 3-O-methyltransferase activity"/>
    <property type="evidence" value="ECO:0007669"/>
    <property type="project" value="UniProtKB-EC"/>
</dbReference>
<dbReference type="RefSeq" id="WP_379522878.1">
    <property type="nucleotide sequence ID" value="NZ_JBHSPA010000094.1"/>
</dbReference>
<dbReference type="EC" id="2.1.1.222" evidence="1"/>
<sequence>MIDQAILDVLRDHPWVATARRGPQGVLVRPRPEALAVRPHPGTLLREFLEHWGDVYDWVYEGSPKPGEPDFSGWRASDTGRPLPEDHMADWLRCTVELMLSCRPSRVLELGCGSGLLLHALREHLTAYVGTDVSATAVERLAPVTTPRIAVVRAAAHEARSEQVTRALADTMGPQARPDCVLLNSVTQCFPHLDYLRAVLLDALDLVAPGGTVIVGDIRHAGLLDQYCRWVEHAKDPEADAAEIEQRVVRRVAQEEEMLLDPRTIARIALEAGRSVAVSAHARTMADDTELTRYRYDLVLHADAEQAPAWPGSGLRDHIPNALLHNSPDSSTPHALRAEAPDDAAVLLDLADPARLALARPASAGRFTAESVAALAEGIERGRLAHEPMTAFVARRLPEVLHDHLRVALPGTPLPGIGVEEAPGDAR</sequence>
<dbReference type="Pfam" id="PF13489">
    <property type="entry name" value="Methyltransf_23"/>
    <property type="match status" value="1"/>
</dbReference>